<dbReference type="Proteomes" id="UP000238823">
    <property type="component" value="Unassembled WGS sequence"/>
</dbReference>
<dbReference type="Gene3D" id="2.180.10.10">
    <property type="entry name" value="RHS repeat-associated core"/>
    <property type="match status" value="1"/>
</dbReference>
<evidence type="ECO:0000313" key="2">
    <source>
        <dbReference type="EMBL" id="PRQ06649.1"/>
    </source>
</evidence>
<feature type="compositionally biased region" description="Basic and acidic residues" evidence="1">
    <location>
        <begin position="1"/>
        <end position="11"/>
    </location>
</feature>
<organism evidence="2 3">
    <name type="scientific">Enhygromyxa salina</name>
    <dbReference type="NCBI Taxonomy" id="215803"/>
    <lineage>
        <taxon>Bacteria</taxon>
        <taxon>Pseudomonadati</taxon>
        <taxon>Myxococcota</taxon>
        <taxon>Polyangia</taxon>
        <taxon>Nannocystales</taxon>
        <taxon>Nannocystaceae</taxon>
        <taxon>Enhygromyxa</taxon>
    </lineage>
</organism>
<feature type="compositionally biased region" description="Polar residues" evidence="1">
    <location>
        <begin position="12"/>
        <end position="21"/>
    </location>
</feature>
<sequence length="92" mass="10412">MDDVDGLDRVTTESFGNGTITQRSYDPLREFTRTIETSSELGGTLQSLAYQWNPDGTLAGREDLIHDQHEAFEYDYLHRVAAVHTTHAQQTL</sequence>
<proteinExistence type="predicted"/>
<evidence type="ECO:0000313" key="3">
    <source>
        <dbReference type="Proteomes" id="UP000238823"/>
    </source>
</evidence>
<dbReference type="OrthoDB" id="5475831at2"/>
<name>A0A2S9YNL0_9BACT</name>
<protein>
    <submittedName>
        <fullName evidence="2">Uncharacterized protein</fullName>
    </submittedName>
</protein>
<comment type="caution">
    <text evidence="2">The sequence shown here is derived from an EMBL/GenBank/DDBJ whole genome shotgun (WGS) entry which is preliminary data.</text>
</comment>
<feature type="region of interest" description="Disordered" evidence="1">
    <location>
        <begin position="1"/>
        <end position="21"/>
    </location>
</feature>
<dbReference type="AlphaFoldDB" id="A0A2S9YNL0"/>
<gene>
    <name evidence="2" type="ORF">ENSA7_35250</name>
</gene>
<dbReference type="EMBL" id="PVNL01000069">
    <property type="protein sequence ID" value="PRQ06649.1"/>
    <property type="molecule type" value="Genomic_DNA"/>
</dbReference>
<accession>A0A2S9YNL0</accession>
<evidence type="ECO:0000256" key="1">
    <source>
        <dbReference type="SAM" id="MobiDB-lite"/>
    </source>
</evidence>
<dbReference type="RefSeq" id="WP_106090504.1">
    <property type="nucleotide sequence ID" value="NZ_PVNL01000069.1"/>
</dbReference>
<reference evidence="2 3" key="1">
    <citation type="submission" date="2018-03" db="EMBL/GenBank/DDBJ databases">
        <title>Draft Genome Sequences of the Obligatory Marine Myxobacteria Enhygromyxa salina SWB007.</title>
        <authorList>
            <person name="Poehlein A."/>
            <person name="Moghaddam J.A."/>
            <person name="Harms H."/>
            <person name="Alanjari M."/>
            <person name="Koenig G.M."/>
            <person name="Daniel R."/>
            <person name="Schaeberle T.F."/>
        </authorList>
    </citation>
    <scope>NUCLEOTIDE SEQUENCE [LARGE SCALE GENOMIC DNA]</scope>
    <source>
        <strain evidence="2 3">SWB007</strain>
    </source>
</reference>